<evidence type="ECO:0000313" key="1">
    <source>
        <dbReference type="EMBL" id="TVX78558.1"/>
    </source>
</evidence>
<sequence>MTKWVGKTKDKNTLAIHQASNEKQGNLLYKMTLSLVDNIYTRRNRETKNYLKDEIIYNQG</sequence>
<protein>
    <submittedName>
        <fullName evidence="1">Uncharacterized protein</fullName>
    </submittedName>
</protein>
<gene>
    <name evidence="1" type="ORF">FQP34_18595</name>
</gene>
<dbReference type="AlphaFoldDB" id="A0A8B5XV74"/>
<evidence type="ECO:0000313" key="2">
    <source>
        <dbReference type="Proteomes" id="UP000317770"/>
    </source>
</evidence>
<dbReference type="Proteomes" id="UP000317770">
    <property type="component" value="Unassembled WGS sequence"/>
</dbReference>
<accession>A0A8B5XV74</accession>
<proteinExistence type="predicted"/>
<dbReference type="RefSeq" id="WP_144479659.1">
    <property type="nucleotide sequence ID" value="NZ_VNKI01000009.1"/>
</dbReference>
<dbReference type="EMBL" id="VNKI01000009">
    <property type="protein sequence ID" value="TVX78558.1"/>
    <property type="molecule type" value="Genomic_DNA"/>
</dbReference>
<comment type="caution">
    <text evidence="1">The sequence shown here is derived from an EMBL/GenBank/DDBJ whole genome shotgun (WGS) entry which is preliminary data.</text>
</comment>
<reference evidence="1 2" key="1">
    <citation type="submission" date="2019-07" db="EMBL/GenBank/DDBJ databases">
        <title>Genome assembly of Bacillus simplex strain GGC-P6A.</title>
        <authorList>
            <person name="Jennings M.E."/>
            <person name="Barton H.A."/>
        </authorList>
    </citation>
    <scope>NUCLEOTIDE SEQUENCE [LARGE SCALE GENOMIC DNA]</scope>
    <source>
        <strain evidence="1 2">GGC-P6A</strain>
    </source>
</reference>
<name>A0A8B5XV74_9BACI</name>
<organism evidence="1 2">
    <name type="scientific">Peribacillus simplex</name>
    <dbReference type="NCBI Taxonomy" id="1478"/>
    <lineage>
        <taxon>Bacteria</taxon>
        <taxon>Bacillati</taxon>
        <taxon>Bacillota</taxon>
        <taxon>Bacilli</taxon>
        <taxon>Bacillales</taxon>
        <taxon>Bacillaceae</taxon>
        <taxon>Peribacillus</taxon>
    </lineage>
</organism>